<dbReference type="Proteomes" id="UP000464718">
    <property type="component" value="Plasmid pvpsd2016-3"/>
</dbReference>
<feature type="transmembrane region" description="Helical" evidence="1">
    <location>
        <begin position="6"/>
        <end position="24"/>
    </location>
</feature>
<evidence type="ECO:0000256" key="1">
    <source>
        <dbReference type="SAM" id="Phobius"/>
    </source>
</evidence>
<proteinExistence type="predicted"/>
<keyword evidence="1" id="KW-1133">Transmembrane helix</keyword>
<keyword evidence="1" id="KW-0812">Transmembrane</keyword>
<keyword evidence="2" id="KW-0614">Plasmid</keyword>
<gene>
    <name evidence="2" type="ORF">EHC69_28625</name>
</gene>
<dbReference type="EMBL" id="CP034302">
    <property type="protein sequence ID" value="QHH13225.1"/>
    <property type="molecule type" value="Genomic_DNA"/>
</dbReference>
<reference evidence="2 3" key="1">
    <citation type="submission" date="2018-12" db="EMBL/GenBank/DDBJ databases">
        <title>Genomic insights into the evolutionary origins and pathogenicity of five Vibrio parahaemolyticus strains isolated from the shrimp with acute hepatopancreatic necrosis disease (AHPND).</title>
        <authorList>
            <person name="Yang Q."/>
            <person name="Dong X."/>
            <person name="Xie G."/>
            <person name="Fu S."/>
            <person name="Zou P."/>
            <person name="Sun J."/>
            <person name="Wang Y."/>
            <person name="Huang J."/>
        </authorList>
    </citation>
    <scope>NUCLEOTIDE SEQUENCE [LARGE SCALE GENOMIC DNA]</scope>
    <source>
        <strain evidence="2 3">20160303005-1</strain>
        <plasmid evidence="3">pvpsd2016-3</plasmid>
    </source>
</reference>
<sequence>MNSTTLMDNLLFWSITIPVIWLVWESHKPTVYYRAYLSLIKRNYSPILAMWRAKRTRSARKA</sequence>
<geneLocation type="plasmid" evidence="3">
    <name>pvpsd2016-3</name>
</geneLocation>
<evidence type="ECO:0000313" key="2">
    <source>
        <dbReference type="EMBL" id="QHH13225.1"/>
    </source>
</evidence>
<protein>
    <submittedName>
        <fullName evidence="2">Uncharacterized protein</fullName>
    </submittedName>
</protein>
<accession>A0AAX1G0S9</accession>
<organism evidence="2 3">
    <name type="scientific">Vibrio parahaemolyticus</name>
    <dbReference type="NCBI Taxonomy" id="670"/>
    <lineage>
        <taxon>Bacteria</taxon>
        <taxon>Pseudomonadati</taxon>
        <taxon>Pseudomonadota</taxon>
        <taxon>Gammaproteobacteria</taxon>
        <taxon>Vibrionales</taxon>
        <taxon>Vibrionaceae</taxon>
        <taxon>Vibrio</taxon>
    </lineage>
</organism>
<keyword evidence="1" id="KW-0472">Membrane</keyword>
<dbReference type="RefSeq" id="WP_086482467.1">
    <property type="nucleotide sequence ID" value="NZ_CP034302.1"/>
</dbReference>
<dbReference type="AlphaFoldDB" id="A0AAX1G0S9"/>
<evidence type="ECO:0000313" key="3">
    <source>
        <dbReference type="Proteomes" id="UP000464718"/>
    </source>
</evidence>
<name>A0AAX1G0S9_VIBPH</name>